<comment type="caution">
    <text evidence="2">The sequence shown here is derived from an EMBL/GenBank/DDBJ whole genome shotgun (WGS) entry which is preliminary data.</text>
</comment>
<name>A0AA88AGS2_FICCA</name>
<feature type="region of interest" description="Disordered" evidence="1">
    <location>
        <begin position="1"/>
        <end position="30"/>
    </location>
</feature>
<protein>
    <submittedName>
        <fullName evidence="2">Uncharacterized protein</fullName>
    </submittedName>
</protein>
<evidence type="ECO:0000256" key="1">
    <source>
        <dbReference type="SAM" id="MobiDB-lite"/>
    </source>
</evidence>
<organism evidence="2 3">
    <name type="scientific">Ficus carica</name>
    <name type="common">Common fig</name>
    <dbReference type="NCBI Taxonomy" id="3494"/>
    <lineage>
        <taxon>Eukaryota</taxon>
        <taxon>Viridiplantae</taxon>
        <taxon>Streptophyta</taxon>
        <taxon>Embryophyta</taxon>
        <taxon>Tracheophyta</taxon>
        <taxon>Spermatophyta</taxon>
        <taxon>Magnoliopsida</taxon>
        <taxon>eudicotyledons</taxon>
        <taxon>Gunneridae</taxon>
        <taxon>Pentapetalae</taxon>
        <taxon>rosids</taxon>
        <taxon>fabids</taxon>
        <taxon>Rosales</taxon>
        <taxon>Moraceae</taxon>
        <taxon>Ficeae</taxon>
        <taxon>Ficus</taxon>
    </lineage>
</organism>
<dbReference type="Proteomes" id="UP001187192">
    <property type="component" value="Unassembled WGS sequence"/>
</dbReference>
<dbReference type="AlphaFoldDB" id="A0AA88AGS2"/>
<gene>
    <name evidence="2" type="ORF">TIFTF001_012876</name>
</gene>
<reference evidence="2" key="1">
    <citation type="submission" date="2023-07" db="EMBL/GenBank/DDBJ databases">
        <title>draft genome sequence of fig (Ficus carica).</title>
        <authorList>
            <person name="Takahashi T."/>
            <person name="Nishimura K."/>
        </authorList>
    </citation>
    <scope>NUCLEOTIDE SEQUENCE</scope>
</reference>
<evidence type="ECO:0000313" key="2">
    <source>
        <dbReference type="EMBL" id="GMN43681.1"/>
    </source>
</evidence>
<keyword evidence="3" id="KW-1185">Reference proteome</keyword>
<dbReference type="EMBL" id="BTGU01000017">
    <property type="protein sequence ID" value="GMN43681.1"/>
    <property type="molecule type" value="Genomic_DNA"/>
</dbReference>
<accession>A0AA88AGS2</accession>
<sequence>MAAEMQWKVGDPDWPTSGEGGLAVAKTQGSEGPRFAKGLATWGKKVWVDGEDARRAARSVFGTGAELGDGENAEGAKLGDDEGGRQIMWVGERGGYEFSSISLFF</sequence>
<proteinExistence type="predicted"/>
<evidence type="ECO:0000313" key="3">
    <source>
        <dbReference type="Proteomes" id="UP001187192"/>
    </source>
</evidence>